<keyword evidence="12" id="KW-0969">Cilium</keyword>
<sequence length="146" mass="17370">MPKPFHFKLERVLDYRTQLEDQAKSELARAQHAFDEQAAVVDDLLSRQAAHLASEAESRKSANDMWLWRQYKEALERDVADARYRLSELELKLHDSREKAVARSRDRKLLEKLRETQARKHHEEESAREEKENDEMATLRHQSQDF</sequence>
<gene>
    <name evidence="12" type="primary">fliJ</name>
    <name evidence="12" type="ORF">GM415_08080</name>
</gene>
<dbReference type="InterPro" id="IPR053716">
    <property type="entry name" value="Flag_assembly_chemotaxis_eff"/>
</dbReference>
<evidence type="ECO:0000256" key="8">
    <source>
        <dbReference type="ARBA" id="ARBA00022927"/>
    </source>
</evidence>
<dbReference type="Gene3D" id="1.10.287.1700">
    <property type="match status" value="1"/>
</dbReference>
<evidence type="ECO:0000256" key="7">
    <source>
        <dbReference type="ARBA" id="ARBA00022795"/>
    </source>
</evidence>
<keyword evidence="12" id="KW-0282">Flagellum</keyword>
<feature type="region of interest" description="Disordered" evidence="11">
    <location>
        <begin position="97"/>
        <end position="146"/>
    </location>
</feature>
<dbReference type="Proteomes" id="UP000428328">
    <property type="component" value="Chromosome"/>
</dbReference>
<dbReference type="GO" id="GO:0071973">
    <property type="term" value="P:bacterial-type flagellum-dependent cell motility"/>
    <property type="evidence" value="ECO:0007669"/>
    <property type="project" value="InterPro"/>
</dbReference>
<protein>
    <recommendedName>
        <fullName evidence="3">Flagellar FliJ protein</fullName>
    </recommendedName>
</protein>
<keyword evidence="12" id="KW-0966">Cell projection</keyword>
<reference evidence="12 13" key="1">
    <citation type="submission" date="2019-11" db="EMBL/GenBank/DDBJ databases">
        <authorList>
            <person name="Zheng R.K."/>
            <person name="Sun C.M."/>
        </authorList>
    </citation>
    <scope>NUCLEOTIDE SEQUENCE [LARGE SCALE GENOMIC DNA]</scope>
    <source>
        <strain evidence="12 13">SRB007</strain>
    </source>
</reference>
<dbReference type="GO" id="GO:0044781">
    <property type="term" value="P:bacterial-type flagellum organization"/>
    <property type="evidence" value="ECO:0007669"/>
    <property type="project" value="UniProtKB-KW"/>
</dbReference>
<evidence type="ECO:0000256" key="1">
    <source>
        <dbReference type="ARBA" id="ARBA00004413"/>
    </source>
</evidence>
<dbReference type="NCBIfam" id="TIGR02473">
    <property type="entry name" value="flagell_FliJ"/>
    <property type="match status" value="1"/>
</dbReference>
<comment type="subcellular location">
    <subcellularLocation>
        <location evidence="1">Cell membrane</location>
        <topology evidence="1">Peripheral membrane protein</topology>
        <orientation evidence="1">Cytoplasmic side</orientation>
    </subcellularLocation>
</comment>
<dbReference type="GO" id="GO:0015031">
    <property type="term" value="P:protein transport"/>
    <property type="evidence" value="ECO:0007669"/>
    <property type="project" value="UniProtKB-KW"/>
</dbReference>
<dbReference type="InterPro" id="IPR012823">
    <property type="entry name" value="Flagell_FliJ"/>
</dbReference>
<keyword evidence="7" id="KW-1005">Bacterial flagellum biogenesis</keyword>
<evidence type="ECO:0000256" key="6">
    <source>
        <dbReference type="ARBA" id="ARBA00022500"/>
    </source>
</evidence>
<evidence type="ECO:0000256" key="2">
    <source>
        <dbReference type="ARBA" id="ARBA00010004"/>
    </source>
</evidence>
<dbReference type="GO" id="GO:0005886">
    <property type="term" value="C:plasma membrane"/>
    <property type="evidence" value="ECO:0007669"/>
    <property type="project" value="UniProtKB-SubCell"/>
</dbReference>
<organism evidence="12 13">
    <name type="scientific">Pseudodesulfovibrio cashew</name>
    <dbReference type="NCBI Taxonomy" id="2678688"/>
    <lineage>
        <taxon>Bacteria</taxon>
        <taxon>Pseudomonadati</taxon>
        <taxon>Thermodesulfobacteriota</taxon>
        <taxon>Desulfovibrionia</taxon>
        <taxon>Desulfovibrionales</taxon>
        <taxon>Desulfovibrionaceae</taxon>
    </lineage>
</organism>
<evidence type="ECO:0000256" key="11">
    <source>
        <dbReference type="SAM" id="MobiDB-lite"/>
    </source>
</evidence>
<evidence type="ECO:0000256" key="3">
    <source>
        <dbReference type="ARBA" id="ARBA00020392"/>
    </source>
</evidence>
<evidence type="ECO:0000256" key="4">
    <source>
        <dbReference type="ARBA" id="ARBA00022448"/>
    </source>
</evidence>
<keyword evidence="6" id="KW-0145">Chemotaxis</keyword>
<keyword evidence="10" id="KW-1006">Bacterial flagellum protein export</keyword>
<keyword evidence="13" id="KW-1185">Reference proteome</keyword>
<dbReference type="Pfam" id="PF02050">
    <property type="entry name" value="FliJ"/>
    <property type="match status" value="1"/>
</dbReference>
<proteinExistence type="inferred from homology"/>
<dbReference type="AlphaFoldDB" id="A0A6I6JBD5"/>
<evidence type="ECO:0000256" key="5">
    <source>
        <dbReference type="ARBA" id="ARBA00022475"/>
    </source>
</evidence>
<feature type="compositionally biased region" description="Basic and acidic residues" evidence="11">
    <location>
        <begin position="97"/>
        <end position="131"/>
    </location>
</feature>
<keyword evidence="9" id="KW-0472">Membrane</keyword>
<evidence type="ECO:0000313" key="13">
    <source>
        <dbReference type="Proteomes" id="UP000428328"/>
    </source>
</evidence>
<dbReference type="EMBL" id="CP046400">
    <property type="protein sequence ID" value="QGY40086.1"/>
    <property type="molecule type" value="Genomic_DNA"/>
</dbReference>
<accession>A0A6I6JBD5</accession>
<dbReference type="KEGG" id="psel:GM415_08080"/>
<keyword evidence="8" id="KW-0653">Protein transport</keyword>
<evidence type="ECO:0000313" key="12">
    <source>
        <dbReference type="EMBL" id="QGY40086.1"/>
    </source>
</evidence>
<keyword evidence="4" id="KW-0813">Transport</keyword>
<evidence type="ECO:0000256" key="10">
    <source>
        <dbReference type="ARBA" id="ARBA00023225"/>
    </source>
</evidence>
<keyword evidence="5" id="KW-1003">Cell membrane</keyword>
<comment type="similarity">
    <text evidence="2">Belongs to the FliJ family.</text>
</comment>
<evidence type="ECO:0000256" key="9">
    <source>
        <dbReference type="ARBA" id="ARBA00023136"/>
    </source>
</evidence>
<dbReference type="GO" id="GO:0006935">
    <property type="term" value="P:chemotaxis"/>
    <property type="evidence" value="ECO:0007669"/>
    <property type="project" value="UniProtKB-KW"/>
</dbReference>
<dbReference type="GO" id="GO:0009288">
    <property type="term" value="C:bacterial-type flagellum"/>
    <property type="evidence" value="ECO:0007669"/>
    <property type="project" value="InterPro"/>
</dbReference>
<name>A0A6I6JBD5_9BACT</name>
<dbReference type="RefSeq" id="WP_158947309.1">
    <property type="nucleotide sequence ID" value="NZ_CP046400.1"/>
</dbReference>